<feature type="domain" description="Myb-like" evidence="2">
    <location>
        <begin position="59"/>
        <end position="109"/>
    </location>
</feature>
<dbReference type="SUPFAM" id="SSF46689">
    <property type="entry name" value="Homeodomain-like"/>
    <property type="match status" value="1"/>
</dbReference>
<evidence type="ECO:0000313" key="3">
    <source>
        <dbReference type="EMBL" id="CAG9316214.1"/>
    </source>
</evidence>
<evidence type="ECO:0000313" key="4">
    <source>
        <dbReference type="Proteomes" id="UP001162131"/>
    </source>
</evidence>
<dbReference type="EMBL" id="CAJZBQ010000015">
    <property type="protein sequence ID" value="CAG9316214.1"/>
    <property type="molecule type" value="Genomic_DNA"/>
</dbReference>
<protein>
    <recommendedName>
        <fullName evidence="2">Myb-like domain-containing protein</fullName>
    </recommendedName>
</protein>
<feature type="compositionally biased region" description="Polar residues" evidence="1">
    <location>
        <begin position="12"/>
        <end position="22"/>
    </location>
</feature>
<evidence type="ECO:0000256" key="1">
    <source>
        <dbReference type="SAM" id="MobiDB-lite"/>
    </source>
</evidence>
<keyword evidence="4" id="KW-1185">Reference proteome</keyword>
<dbReference type="CDD" id="cd00167">
    <property type="entry name" value="SANT"/>
    <property type="match status" value="1"/>
</dbReference>
<feature type="region of interest" description="Disordered" evidence="1">
    <location>
        <begin position="1"/>
        <end position="49"/>
    </location>
</feature>
<accession>A0AAU9IVM6</accession>
<dbReference type="Pfam" id="PF00249">
    <property type="entry name" value="Myb_DNA-binding"/>
    <property type="match status" value="1"/>
</dbReference>
<evidence type="ECO:0000259" key="2">
    <source>
        <dbReference type="PROSITE" id="PS50090"/>
    </source>
</evidence>
<dbReference type="InterPro" id="IPR001005">
    <property type="entry name" value="SANT/Myb"/>
</dbReference>
<gene>
    <name evidence="3" type="ORF">BSTOLATCC_MIC15651</name>
</gene>
<name>A0AAU9IVM6_9CILI</name>
<proteinExistence type="predicted"/>
<reference evidence="3" key="1">
    <citation type="submission" date="2021-09" db="EMBL/GenBank/DDBJ databases">
        <authorList>
            <consortium name="AG Swart"/>
            <person name="Singh M."/>
            <person name="Singh A."/>
            <person name="Seah K."/>
            <person name="Emmerich C."/>
        </authorList>
    </citation>
    <scope>NUCLEOTIDE SEQUENCE</scope>
    <source>
        <strain evidence="3">ATCC30299</strain>
    </source>
</reference>
<comment type="caution">
    <text evidence="3">The sequence shown here is derived from an EMBL/GenBank/DDBJ whole genome shotgun (WGS) entry which is preliminary data.</text>
</comment>
<organism evidence="3 4">
    <name type="scientific">Blepharisma stoltei</name>
    <dbReference type="NCBI Taxonomy" id="1481888"/>
    <lineage>
        <taxon>Eukaryota</taxon>
        <taxon>Sar</taxon>
        <taxon>Alveolata</taxon>
        <taxon>Ciliophora</taxon>
        <taxon>Postciliodesmatophora</taxon>
        <taxon>Heterotrichea</taxon>
        <taxon>Heterotrichida</taxon>
        <taxon>Blepharismidae</taxon>
        <taxon>Blepharisma</taxon>
    </lineage>
</organism>
<dbReference type="InterPro" id="IPR009057">
    <property type="entry name" value="Homeodomain-like_sf"/>
</dbReference>
<dbReference type="Proteomes" id="UP001162131">
    <property type="component" value="Unassembled WGS sequence"/>
</dbReference>
<feature type="compositionally biased region" description="Polar residues" evidence="1">
    <location>
        <begin position="30"/>
        <end position="49"/>
    </location>
</feature>
<feature type="compositionally biased region" description="Basic and acidic residues" evidence="1">
    <location>
        <begin position="1"/>
        <end position="11"/>
    </location>
</feature>
<dbReference type="SMART" id="SM00717">
    <property type="entry name" value="SANT"/>
    <property type="match status" value="1"/>
</dbReference>
<dbReference type="PROSITE" id="PS50090">
    <property type="entry name" value="MYB_LIKE"/>
    <property type="match status" value="1"/>
</dbReference>
<dbReference type="Gene3D" id="1.10.10.60">
    <property type="entry name" value="Homeodomain-like"/>
    <property type="match status" value="1"/>
</dbReference>
<sequence length="220" mass="25750">MDNKMEGRNDDQAAQNINLENNTAREELESSSNFIQQSNKQKTATSNKNLNGQLRALDLGEESKARWTNEENFVLVRLYKVYGARWSTISGFFNDRSEFSVKNHFYYLKKRMPVNEQIKISQELKHNREKRFLLLPNKQAVNCEEKMDEEAIVDSFFADYLDCKISKKIHGKREEISMSTCESDKNIDFQQDRLSMLKRFSEIIEDQLAIKKAKVSENLS</sequence>
<dbReference type="AlphaFoldDB" id="A0AAU9IVM6"/>